<organism evidence="5 6">
    <name type="scientific">Sellimonas intestinalis</name>
    <dbReference type="NCBI Taxonomy" id="1653434"/>
    <lineage>
        <taxon>Bacteria</taxon>
        <taxon>Bacillati</taxon>
        <taxon>Bacillota</taxon>
        <taxon>Clostridia</taxon>
        <taxon>Lachnospirales</taxon>
        <taxon>Lachnospiraceae</taxon>
        <taxon>Sellimonas</taxon>
    </lineage>
</organism>
<feature type="transmembrane region" description="Helical" evidence="3">
    <location>
        <begin position="122"/>
        <end position="140"/>
    </location>
</feature>
<dbReference type="InterPro" id="IPR029050">
    <property type="entry name" value="Immunoprotect_excell_Ig-like"/>
</dbReference>
<accession>A0A3E3K3I9</accession>
<keyword evidence="3" id="KW-0472">Membrane</keyword>
<dbReference type="RefSeq" id="WP_024731897.1">
    <property type="nucleotide sequence ID" value="NZ_BAABYU010000001.1"/>
</dbReference>
<feature type="region of interest" description="Disordered" evidence="2">
    <location>
        <begin position="36"/>
        <end position="77"/>
    </location>
</feature>
<comment type="caution">
    <text evidence="5">The sequence shown here is derived from an EMBL/GenBank/DDBJ whole genome shotgun (WGS) entry which is preliminary data.</text>
</comment>
<feature type="compositionally biased region" description="Acidic residues" evidence="2">
    <location>
        <begin position="102"/>
        <end position="112"/>
    </location>
</feature>
<keyword evidence="6" id="KW-1185">Reference proteome</keyword>
<reference evidence="5 6" key="1">
    <citation type="submission" date="2018-08" db="EMBL/GenBank/DDBJ databases">
        <title>A genome reference for cultivated species of the human gut microbiota.</title>
        <authorList>
            <person name="Zou Y."/>
            <person name="Xue W."/>
            <person name="Luo G."/>
        </authorList>
    </citation>
    <scope>NUCLEOTIDE SEQUENCE [LARGE SCALE GENOMIC DNA]</scope>
    <source>
        <strain evidence="5 6">AF37-2AT</strain>
    </source>
</reference>
<proteinExistence type="predicted"/>
<name>A0A3E3K3I9_9FIRM</name>
<evidence type="ECO:0000313" key="5">
    <source>
        <dbReference type="EMBL" id="RGE88044.1"/>
    </source>
</evidence>
<evidence type="ECO:0000313" key="6">
    <source>
        <dbReference type="Proteomes" id="UP000261080"/>
    </source>
</evidence>
<sequence>MKCPKCGNELRESKKSPGYFLCDSCKKKFSQETLNRFQNKKPVRKKETAPSTPVEEDPKPAALEQTYSNIPPEEVRNEREKEMKANYEAMLNIKDEKSSDEKESDELLPEEPGEPALGGLRILIGIVSILCAAFLAYQAYDSGIFTTFIHTPGLTGIAGMILAVCFLIGGVIVLCTHRKNSVPAFLIPCIFYLGGAFGGFFVPGSVFTVQILLFVSALIGAILLFALCCAKEVHPALRILIFIIIVALTVGVYYASHYLVPESSIVSGKSLRLTTDDFTVSFEKIETGTDYEGEDALMVYYTITNKSSEALVPSVAVTFKAMQDDTTLDPTIVSDEPLSENESAEVGKGDSVRVCTSFILLDQSDVTLQLYETFGAGSKTAETTLSLE</sequence>
<feature type="region of interest" description="Disordered" evidence="2">
    <location>
        <begin position="92"/>
        <end position="112"/>
    </location>
</feature>
<protein>
    <submittedName>
        <fullName evidence="5">DUF5067 domain-containing protein</fullName>
    </submittedName>
</protein>
<evidence type="ECO:0000256" key="2">
    <source>
        <dbReference type="SAM" id="MobiDB-lite"/>
    </source>
</evidence>
<evidence type="ECO:0000259" key="4">
    <source>
        <dbReference type="Pfam" id="PF16729"/>
    </source>
</evidence>
<feature type="transmembrane region" description="Helical" evidence="3">
    <location>
        <begin position="207"/>
        <end position="227"/>
    </location>
</feature>
<dbReference type="OrthoDB" id="2068035at2"/>
<keyword evidence="3" id="KW-0812">Transmembrane</keyword>
<dbReference type="EMBL" id="QVLX01000003">
    <property type="protein sequence ID" value="RGE88044.1"/>
    <property type="molecule type" value="Genomic_DNA"/>
</dbReference>
<feature type="transmembrane region" description="Helical" evidence="3">
    <location>
        <begin position="182"/>
        <end position="201"/>
    </location>
</feature>
<keyword evidence="1" id="KW-0732">Signal</keyword>
<gene>
    <name evidence="5" type="ORF">DW016_05965</name>
</gene>
<keyword evidence="3" id="KW-1133">Transmembrane helix</keyword>
<dbReference type="Gene3D" id="2.60.40.1240">
    <property type="match status" value="1"/>
</dbReference>
<dbReference type="Pfam" id="PF16729">
    <property type="entry name" value="DUF5067"/>
    <property type="match status" value="1"/>
</dbReference>
<dbReference type="AlphaFoldDB" id="A0A3E3K3I9"/>
<dbReference type="Proteomes" id="UP000261080">
    <property type="component" value="Unassembled WGS sequence"/>
</dbReference>
<feature type="transmembrane region" description="Helical" evidence="3">
    <location>
        <begin position="152"/>
        <end position="175"/>
    </location>
</feature>
<feature type="domain" description="DUF5067" evidence="4">
    <location>
        <begin position="267"/>
        <end position="371"/>
    </location>
</feature>
<evidence type="ECO:0000256" key="3">
    <source>
        <dbReference type="SAM" id="Phobius"/>
    </source>
</evidence>
<evidence type="ECO:0000256" key="1">
    <source>
        <dbReference type="ARBA" id="ARBA00022729"/>
    </source>
</evidence>
<dbReference type="InterPro" id="IPR031989">
    <property type="entry name" value="DUF5067"/>
</dbReference>
<feature type="transmembrane region" description="Helical" evidence="3">
    <location>
        <begin position="239"/>
        <end position="260"/>
    </location>
</feature>